<sequence>MGAVSLPRTAEVTVSYGKTFFGKCAVCCDEEYRLIRHLMTRYDASVRPVENSSQPLLVTFGVSLHHIIDVGSEGVVEVTHEYTKDTITPWW</sequence>
<evidence type="ECO:0000313" key="1">
    <source>
        <dbReference type="EMBL" id="KAJ8736272.1"/>
    </source>
</evidence>
<dbReference type="EMBL" id="CM056778">
    <property type="protein sequence ID" value="KAJ8736272.1"/>
    <property type="molecule type" value="Genomic_DNA"/>
</dbReference>
<protein>
    <submittedName>
        <fullName evidence="1">Uncharacterized protein</fullName>
    </submittedName>
</protein>
<evidence type="ECO:0000313" key="2">
    <source>
        <dbReference type="Proteomes" id="UP001231649"/>
    </source>
</evidence>
<proteinExistence type="predicted"/>
<name>A0ACC2R8G0_9NEOP</name>
<keyword evidence="2" id="KW-1185">Reference proteome</keyword>
<organism evidence="1 2">
    <name type="scientific">Mythimna loreyi</name>
    <dbReference type="NCBI Taxonomy" id="667449"/>
    <lineage>
        <taxon>Eukaryota</taxon>
        <taxon>Metazoa</taxon>
        <taxon>Ecdysozoa</taxon>
        <taxon>Arthropoda</taxon>
        <taxon>Hexapoda</taxon>
        <taxon>Insecta</taxon>
        <taxon>Pterygota</taxon>
        <taxon>Neoptera</taxon>
        <taxon>Endopterygota</taxon>
        <taxon>Lepidoptera</taxon>
        <taxon>Glossata</taxon>
        <taxon>Ditrysia</taxon>
        <taxon>Noctuoidea</taxon>
        <taxon>Noctuidae</taxon>
        <taxon>Noctuinae</taxon>
        <taxon>Hadenini</taxon>
        <taxon>Mythimna</taxon>
    </lineage>
</organism>
<reference evidence="1" key="1">
    <citation type="submission" date="2023-03" db="EMBL/GenBank/DDBJ databases">
        <title>Chromosome-level genomes of two armyworms, Mythimna separata and Mythimna loreyi, provide insights into the biosynthesis and reception of sex pheromones.</title>
        <authorList>
            <person name="Zhao H."/>
        </authorList>
    </citation>
    <scope>NUCLEOTIDE SEQUENCE</scope>
    <source>
        <strain evidence="1">BeijingLab</strain>
    </source>
</reference>
<accession>A0ACC2R8G0</accession>
<gene>
    <name evidence="1" type="ORF">PYW08_006928</name>
</gene>
<dbReference type="Proteomes" id="UP001231649">
    <property type="component" value="Chromosome 2"/>
</dbReference>
<comment type="caution">
    <text evidence="1">The sequence shown here is derived from an EMBL/GenBank/DDBJ whole genome shotgun (WGS) entry which is preliminary data.</text>
</comment>